<dbReference type="Gene3D" id="1.50.10.140">
    <property type="match status" value="2"/>
</dbReference>
<evidence type="ECO:0000313" key="8">
    <source>
        <dbReference type="Proteomes" id="UP000265864"/>
    </source>
</evidence>
<accession>A0A8D4ST03</accession>
<dbReference type="PANTHER" id="PTHR37469">
    <property type="entry name" value="CELLOBIONIC ACID PHOSPHORYLASE-RELATED"/>
    <property type="match status" value="1"/>
</dbReference>
<dbReference type="GeneID" id="82552068"/>
<dbReference type="InterPro" id="IPR019282">
    <property type="entry name" value="Glycoamylase-like_cons_dom"/>
</dbReference>
<dbReference type="SUPFAM" id="SSF74650">
    <property type="entry name" value="Galactose mutarotase-like"/>
    <property type="match status" value="2"/>
</dbReference>
<dbReference type="Gene3D" id="2.70.98.40">
    <property type="entry name" value="Glycoside hydrolase, family 65, N-terminal domain"/>
    <property type="match status" value="2"/>
</dbReference>
<evidence type="ECO:0000259" key="5">
    <source>
        <dbReference type="Pfam" id="PF10091"/>
    </source>
</evidence>
<dbReference type="EMBL" id="CP032482">
    <property type="protein sequence ID" value="AYD44900.1"/>
    <property type="molecule type" value="Genomic_DNA"/>
</dbReference>
<dbReference type="InterPro" id="IPR008928">
    <property type="entry name" value="6-hairpin_glycosidase_sf"/>
</dbReference>
<feature type="transmembrane region" description="Helical" evidence="3">
    <location>
        <begin position="960"/>
        <end position="981"/>
    </location>
</feature>
<dbReference type="CDD" id="cd11756">
    <property type="entry name" value="GH94N_ChvB_NdvB_1_like"/>
    <property type="match status" value="1"/>
</dbReference>
<dbReference type="InterPro" id="IPR012341">
    <property type="entry name" value="6hp_glycosidase-like_sf"/>
</dbReference>
<feature type="domain" description="Glycosyl hydrolase 94 supersandwich" evidence="4">
    <location>
        <begin position="2118"/>
        <end position="2388"/>
    </location>
</feature>
<keyword evidence="3" id="KW-0812">Transmembrane</keyword>
<feature type="transmembrane region" description="Helical" evidence="3">
    <location>
        <begin position="860"/>
        <end position="883"/>
    </location>
</feature>
<dbReference type="InterPro" id="IPR052047">
    <property type="entry name" value="GH94_Enzymes"/>
</dbReference>
<keyword evidence="1" id="KW-0328">Glycosyltransferase</keyword>
<sequence>MKLFLKTILGQRPMWGSRTTVTPWHDFAPVREELFSVERLEQHAESLAKAQSITTHPPRVSTLHARLDDNANTLLAAYRASAAELEKGRTVVPAAEWLLDNYHLVEEQIREIRDDLPPGYYRQLPKLADGPFAGYPRVLGITWAFVAHTDSHLDPDALCRFIMAYQRVQPLTIGELWAVAITLRIVLIENLRRLADQITQGRKARADAEVLANKLLKTGDSRLALESDIAMRSTEPLSEQFASQLAKRLRDQDPRTTPALGWLEDRLKLQGVTVSEVVQNAQLRQGASNVSVRNVITSMRLISDIDWADLFESVSLVDECLRQGSAFASMDFQTRNLYRSAIEQLCRGSTFTELEIARLALQAAQNAAATAEPENVDRCRDPGYHLISAGRRELEEQVRFSPSIRLWFSRLSIRLGVGGYMGAILLVTAGLLALALWALSFPGLATGWLVLLAFVGFIPATEVATVLINRVITWSFGATILPGLELTNGVPDELRTLVVVPTLLTSKADLLEQIDQLEVHHLSGTTSSLTFALLLDGADADTQVVASDGPLLALADEAIARLNQQYGPGPAGPRFLLLYRQRIFNESENRWMGWERKRGKLHELNRLLRGATDTSFIATAAGEPQVPADVRYVITLDADTRLPRDAALRLIGKMAHPLNRPRFSADQQRVVDGYGILQPRVTLALPMGKGSSLYQWVFSGPGGMDPYAAAVSDVYQDIFGEGSYTGKGIYDVDAFEASLLGRVPDNTLLSHDLFEGIFARAGLASDIEVVEESPARYDVVSKRQHRWTRGDWQLLPWIIKSSIIKSANTTPANTKHSPDSKSVPLLGRWKMVDNLRRSLVAPFTLLLLGISWMLPMPAAWVGVLLVIVLTALPAFLPILCSLWPAPNTRLSNHFRSLFDDTKRAASQTFLSLVFLADHAWQMADAIGRTLIRLFITHRNLLEWMTAAQSAGQPRPGLSGFYRHMAGGALFGMVMSVIAFISSPNAWPLILPFAVLWLFAPAIALWASRTYQVVQHNPITADDILELRLTARRTWRFFETFVTPDENMLPPDNFQEDPKPVVAHRTSPTNMGLYLLSTLVARDFGWAGTYRTLVRLETTFDTFHKLALFRGHFFNWYDTQDLRVLEPAYVSSVDSGNLAGHLIVLANTCEEWAAEPLAANGAKGLMDNLLLAKAAFRELPPGDDDFKRKLWAILAQIRMDLKHVGEAEMLPLTLKPLLAKASAMVHGVARPIDDNAFIDLSYWIETLIVAAAEHEYDQRLTQEMQEQVADRLLKLAAEARHMALAMDFAFLLDPERKLLSIGYSLVDNSLDPSCYDLLASEARLASLFAIAKGDVPTRHWFRLGRAATPIGKGAALISWSGSMFEYLMPSLVMRAPAGSLLDQTNQLVVERQQAYGRSLNIPWGISESAYNARDIEFTYQYSNFGVPGLGLKRGLSENTVIAPYATGLATMIDPHGALQNYERLAKMGALGRYGFYEALDFTRSRLPENQPVAIVRNYMAHHQGMTIVAIANTVQQGRMRNRFHREPMIQACELLLQERMPRNVAIAYPRTEEVLLSAVADNALPTMRRFHSSVIGAPVIGPPITHLLSNGRYAVMLTTAGAGYSRWLDVAVTRWREDATCDDYGSFIFLRDLRSGRSWSAGAQLAASDNAHREVIFGEDHAEFICRDGTLTSTMNVLISSEDDGEVRRVSLLNTGRRAREIELTSYAEMVLTAAAADNAHPAFAKMFVVTEFLPELGALIATRRPRTAQEPQVWAAHFMVADGLPVSVLQYETDRAKFIGRGNRVATSTAIQVGESLSNTLGTVLDPIFSLRQSLLVPAGKTVTVSFWTLIASSKEALLDSVDRHRDRSAYDRAKTLAWTQAQVQLRHLDIKAEEAADFQQLAAPILYADARFRSPSTTIMRGAGAQSMLWAQSISGDLPIVLLRIEDIEDIEQVRQLLRAHEYWRMKRLAVDLVIINERASSYVQDLQIAIETAVRSSQSRPRFGDELRQGSAYALRADLMSAETRALLYSVARVVLSARYGTLGNQLNHLLFALDKKVLPSNKKRFASDKKLFVSDKKTSLSDNRLIEKDKKTGFSLIKSANSPANSSLPLAKTLLPQPDNLEFFNGLGGFGQQGREYVTYLNDGENTPAPWINVISNQTFGFQVSATGSGYTWAENSRENQITPWLNDPVIDSSGECLYLRDEDSGLVWSPTAQPIRDGGTYIARHGHGYSRFEHQANGIGMALLQYVPLADPIKISRLTLHNMSDKPRRISVTAYAEWVLATSRGASGPFIITEMDESTGAMLARNPWSTAFPGRVSFADLNGQQNSWTADRSEFLGHYGNSAAPLSLLAKIPLSGATGAGFDPCSALQQTLELAAGEQVEVVWFIGQCDSVSDAQTLITRYRAANLDAVLTEVTDYWRTVLEAVQVKTPDRQMDIMLNGWLLYQTLACRVWARSAFYQASGAYGFRDQLQDGMALTFALPETTRHHLLRAAGRQFIEGDVQHWWLPHSGQGVRTRISDDRVWLSYATATYILASGDAAVLDEIVPFLEGPILHPGEHDAFFQPLVAQETASLFEHCAKGLDQCIELTGELGLPLMGTGDWNDGMNRVGEEGKGESVWLGWLLVATLKMFIPLAQERDPLRASQWQHHLTGLIAALEREAWDGDWYRRATFDNGSWLGSKECEECRIDSIAQSWAVLSGAADPQRAVQAMASLEQHLIRPDDGMALLFTPPFDKTPDDPGYIKGYPPGLRENGGQYSHAVMWVILAFAELGKGDKARDLFALLNPINHGDTPERIARYKVEPYVVAADVYSVAPHVGRGGWTWYTGSAGWMHRAGIEGILGIRREGQELVINPCIPASWPGFEATINLANTRYAIRVESPAQRCQGISSATLNGSPISYQLDGLRVALDGGEYELIIVL</sequence>
<evidence type="ECO:0000259" key="4">
    <source>
        <dbReference type="Pfam" id="PF06165"/>
    </source>
</evidence>
<protein>
    <submittedName>
        <fullName evidence="7">Glycosyl transferase</fullName>
    </submittedName>
</protein>
<keyword evidence="3" id="KW-1133">Transmembrane helix</keyword>
<reference evidence="7 8" key="1">
    <citation type="submission" date="2018-09" db="EMBL/GenBank/DDBJ databases">
        <title>Yersinia kristensenii subsp. rochesterensis subsp. nov., Isolated from Human Feces.</title>
        <authorList>
            <person name="Cunningham S.A."/>
            <person name="Jeraldo P."/>
            <person name="Patel R."/>
        </authorList>
    </citation>
    <scope>NUCLEOTIDE SEQUENCE [LARGE SCALE GENOMIC DNA]</scope>
    <source>
        <strain evidence="7 8">ATCC BAA-2637</strain>
    </source>
</reference>
<dbReference type="Pfam" id="PF17167">
    <property type="entry name" value="Glyco_hydro_94"/>
    <property type="match status" value="1"/>
</dbReference>
<evidence type="ECO:0000313" key="7">
    <source>
        <dbReference type="EMBL" id="AYD44900.1"/>
    </source>
</evidence>
<dbReference type="InterPro" id="IPR037018">
    <property type="entry name" value="GH65_N"/>
</dbReference>
<dbReference type="Gene3D" id="1.50.10.10">
    <property type="match status" value="1"/>
</dbReference>
<feature type="domain" description="Glycoamylase-like" evidence="5">
    <location>
        <begin position="1317"/>
        <end position="1525"/>
    </location>
</feature>
<gene>
    <name evidence="7" type="ORF">DXZ79_15080</name>
</gene>
<evidence type="ECO:0000256" key="1">
    <source>
        <dbReference type="ARBA" id="ARBA00022676"/>
    </source>
</evidence>
<evidence type="ECO:0000259" key="6">
    <source>
        <dbReference type="Pfam" id="PF17167"/>
    </source>
</evidence>
<feature type="domain" description="Glycosyl hydrolase 94 supersandwich" evidence="4">
    <location>
        <begin position="1579"/>
        <end position="1847"/>
    </location>
</feature>
<proteinExistence type="predicted"/>
<dbReference type="SUPFAM" id="SSF48208">
    <property type="entry name" value="Six-hairpin glycosidases"/>
    <property type="match status" value="1"/>
</dbReference>
<dbReference type="InterPro" id="IPR033432">
    <property type="entry name" value="GH94_catalytic"/>
</dbReference>
<keyword evidence="3" id="KW-0472">Membrane</keyword>
<dbReference type="GO" id="GO:0016757">
    <property type="term" value="F:glycosyltransferase activity"/>
    <property type="evidence" value="ECO:0007669"/>
    <property type="project" value="UniProtKB-KW"/>
</dbReference>
<dbReference type="Pfam" id="PF10091">
    <property type="entry name" value="Glycoamylase"/>
    <property type="match status" value="1"/>
</dbReference>
<dbReference type="PANTHER" id="PTHR37469:SF2">
    <property type="entry name" value="CELLOBIONIC ACID PHOSPHORYLASE"/>
    <property type="match status" value="1"/>
</dbReference>
<feature type="domain" description="Glycosyl hydrolase 94 catalytic" evidence="6">
    <location>
        <begin position="2401"/>
        <end position="2825"/>
    </location>
</feature>
<dbReference type="GO" id="GO:0030246">
    <property type="term" value="F:carbohydrate binding"/>
    <property type="evidence" value="ECO:0007669"/>
    <property type="project" value="InterPro"/>
</dbReference>
<dbReference type="InterPro" id="IPR010383">
    <property type="entry name" value="Glyco_hydrolase_94_b-supersand"/>
</dbReference>
<feature type="transmembrane region" description="Helical" evidence="3">
    <location>
        <begin position="445"/>
        <end position="468"/>
    </location>
</feature>
<dbReference type="Pfam" id="PF06165">
    <property type="entry name" value="GH94_b-supersand"/>
    <property type="match status" value="2"/>
</dbReference>
<dbReference type="RefSeq" id="WP_120011415.1">
    <property type="nucleotide sequence ID" value="NZ_CP032482.1"/>
</dbReference>
<feature type="transmembrane region" description="Helical" evidence="3">
    <location>
        <begin position="415"/>
        <end position="439"/>
    </location>
</feature>
<dbReference type="InterPro" id="IPR037824">
    <property type="entry name" value="GH94N_2_NdvB"/>
</dbReference>
<dbReference type="SMART" id="SM01068">
    <property type="entry name" value="CBM_X"/>
    <property type="match status" value="2"/>
</dbReference>
<dbReference type="InterPro" id="IPR037820">
    <property type="entry name" value="GH94N_NdvB"/>
</dbReference>
<dbReference type="InterPro" id="IPR011013">
    <property type="entry name" value="Gal_mutarotase_sf_dom"/>
</dbReference>
<feature type="transmembrane region" description="Helical" evidence="3">
    <location>
        <begin position="988"/>
        <end position="1006"/>
    </location>
</feature>
<keyword evidence="2 7" id="KW-0808">Transferase</keyword>
<organism evidence="7 8">
    <name type="scientific">Yersinia rochesterensis</name>
    <dbReference type="NCBI Taxonomy" id="1604335"/>
    <lineage>
        <taxon>Bacteria</taxon>
        <taxon>Pseudomonadati</taxon>
        <taxon>Pseudomonadota</taxon>
        <taxon>Gammaproteobacteria</taxon>
        <taxon>Enterobacterales</taxon>
        <taxon>Yersiniaceae</taxon>
        <taxon>Yersinia</taxon>
    </lineage>
</organism>
<evidence type="ECO:0000256" key="2">
    <source>
        <dbReference type="ARBA" id="ARBA00022679"/>
    </source>
</evidence>
<name>A0A8D4ST03_9GAMM</name>
<dbReference type="Proteomes" id="UP000265864">
    <property type="component" value="Chromosome"/>
</dbReference>
<evidence type="ECO:0000256" key="3">
    <source>
        <dbReference type="SAM" id="Phobius"/>
    </source>
</evidence>
<dbReference type="Gene3D" id="2.60.420.10">
    <property type="entry name" value="Maltose phosphorylase, domain 3"/>
    <property type="match status" value="1"/>
</dbReference>
<feature type="transmembrane region" description="Helical" evidence="3">
    <location>
        <begin position="838"/>
        <end position="854"/>
    </location>
</feature>
<dbReference type="CDD" id="cd11753">
    <property type="entry name" value="GH94N_ChvB_NdvB_2_like"/>
    <property type="match status" value="1"/>
</dbReference>
<dbReference type="GO" id="GO:0005975">
    <property type="term" value="P:carbohydrate metabolic process"/>
    <property type="evidence" value="ECO:0007669"/>
    <property type="project" value="InterPro"/>
</dbReference>